<dbReference type="InterPro" id="IPR024088">
    <property type="entry name" value="Tyr-tRNA-ligase_bac-type"/>
</dbReference>
<evidence type="ECO:0000256" key="6">
    <source>
        <dbReference type="ARBA" id="ARBA00023146"/>
    </source>
</evidence>
<protein>
    <recommendedName>
        <fullName evidence="8">Tyrosine--tRNA ligase</fullName>
        <ecNumber evidence="8">6.1.1.1</ecNumber>
    </recommendedName>
    <alternativeName>
        <fullName evidence="8">Tyrosyl-tRNA synthetase</fullName>
        <shortName evidence="8">TyrRS</shortName>
    </alternativeName>
</protein>
<evidence type="ECO:0000259" key="10">
    <source>
        <dbReference type="Pfam" id="PF22421"/>
    </source>
</evidence>
<keyword evidence="3 8" id="KW-0067">ATP-binding</keyword>
<keyword evidence="6 8" id="KW-0030">Aminoacyl-tRNA synthetase</keyword>
<dbReference type="InterPro" id="IPR054608">
    <property type="entry name" value="SYY-like_C"/>
</dbReference>
<comment type="function">
    <text evidence="8">Catalyzes the attachment of tyrosine to tRNA(Tyr) in a two-step reaction: tyrosine is first activated by ATP to form Tyr-AMP and then transferred to the acceptor end of tRNA(Tyr).</text>
</comment>
<dbReference type="CDD" id="cd00805">
    <property type="entry name" value="TyrRS_core"/>
    <property type="match status" value="1"/>
</dbReference>
<dbReference type="PANTHER" id="PTHR11766">
    <property type="entry name" value="TYROSYL-TRNA SYNTHETASE"/>
    <property type="match status" value="1"/>
</dbReference>
<comment type="caution">
    <text evidence="8">Lacks conserved residue(s) required for the propagation of feature annotation.</text>
</comment>
<dbReference type="HAMAP" id="MF_02006">
    <property type="entry name" value="Tyr_tRNA_synth_type1"/>
    <property type="match status" value="1"/>
</dbReference>
<dbReference type="NCBIfam" id="TIGR00234">
    <property type="entry name" value="tyrS"/>
    <property type="match status" value="1"/>
</dbReference>
<feature type="domain" description="Tyrosine--tRNA ligase SYY-like C-terminal" evidence="10">
    <location>
        <begin position="346"/>
        <end position="425"/>
    </location>
</feature>
<dbReference type="EC" id="6.1.1.1" evidence="8"/>
<keyword evidence="2 8" id="KW-0547">Nucleotide-binding</keyword>
<feature type="binding site" evidence="8">
    <location>
        <position position="240"/>
    </location>
    <ligand>
        <name>ATP</name>
        <dbReference type="ChEBI" id="CHEBI:30616"/>
    </ligand>
</feature>
<gene>
    <name evidence="8 11" type="primary">tyrS</name>
    <name evidence="11" type="ORF">BUCICURV3402_081</name>
</gene>
<dbReference type="EMBL" id="LR217710">
    <property type="protein sequence ID" value="VFP81376.1"/>
    <property type="molecule type" value="Genomic_DNA"/>
</dbReference>
<evidence type="ECO:0000256" key="8">
    <source>
        <dbReference type="HAMAP-Rule" id="MF_02006"/>
    </source>
</evidence>
<name>A0A451D6F2_9GAMM</name>
<dbReference type="Gene3D" id="3.40.50.620">
    <property type="entry name" value="HUPs"/>
    <property type="match status" value="1"/>
</dbReference>
<feature type="binding site" evidence="8">
    <location>
        <position position="181"/>
    </location>
    <ligand>
        <name>L-tyrosine</name>
        <dbReference type="ChEBI" id="CHEBI:58315"/>
    </ligand>
</feature>
<dbReference type="Pfam" id="PF00579">
    <property type="entry name" value="tRNA-synt_1b"/>
    <property type="match status" value="1"/>
</dbReference>
<evidence type="ECO:0000256" key="9">
    <source>
        <dbReference type="PROSITE-ProRule" id="PRU00182"/>
    </source>
</evidence>
<accession>A0A451D6F2</accession>
<evidence type="ECO:0000256" key="2">
    <source>
        <dbReference type="ARBA" id="ARBA00022741"/>
    </source>
</evidence>
<evidence type="ECO:0000313" key="11">
    <source>
        <dbReference type="EMBL" id="VFP81376.1"/>
    </source>
</evidence>
<evidence type="ECO:0000256" key="7">
    <source>
        <dbReference type="ARBA" id="ARBA00048248"/>
    </source>
</evidence>
<comment type="subunit">
    <text evidence="8">Homodimer.</text>
</comment>
<dbReference type="Gene3D" id="1.10.240.10">
    <property type="entry name" value="Tyrosyl-Transfer RNA Synthetase"/>
    <property type="match status" value="1"/>
</dbReference>
<dbReference type="SUPFAM" id="SSF52374">
    <property type="entry name" value="Nucleotidylyl transferase"/>
    <property type="match status" value="1"/>
</dbReference>
<feature type="binding site" evidence="8">
    <location>
        <position position="38"/>
    </location>
    <ligand>
        <name>L-tyrosine</name>
        <dbReference type="ChEBI" id="CHEBI:58315"/>
    </ligand>
</feature>
<dbReference type="GO" id="GO:0005829">
    <property type="term" value="C:cytosol"/>
    <property type="evidence" value="ECO:0007669"/>
    <property type="project" value="TreeGrafter"/>
</dbReference>
<keyword evidence="1 8" id="KW-0436">Ligase</keyword>
<organism evidence="11 12">
    <name type="scientific">Buchnera aphidicola</name>
    <name type="common">Cinara curvipes</name>
    <dbReference type="NCBI Taxonomy" id="2518975"/>
    <lineage>
        <taxon>Bacteria</taxon>
        <taxon>Pseudomonadati</taxon>
        <taxon>Pseudomonadota</taxon>
        <taxon>Gammaproteobacteria</taxon>
        <taxon>Enterobacterales</taxon>
        <taxon>Erwiniaceae</taxon>
        <taxon>Buchnera</taxon>
    </lineage>
</organism>
<dbReference type="PANTHER" id="PTHR11766:SF0">
    <property type="entry name" value="TYROSINE--TRNA LIGASE, MITOCHONDRIAL"/>
    <property type="match status" value="1"/>
</dbReference>
<dbReference type="RefSeq" id="WP_154029142.1">
    <property type="nucleotide sequence ID" value="NZ_LR217710.1"/>
</dbReference>
<dbReference type="InterPro" id="IPR014729">
    <property type="entry name" value="Rossmann-like_a/b/a_fold"/>
</dbReference>
<reference evidence="11 12" key="1">
    <citation type="submission" date="2019-02" db="EMBL/GenBank/DDBJ databases">
        <authorList>
            <person name="Manzano-Marin A."/>
            <person name="Manzano-Marin A."/>
        </authorList>
    </citation>
    <scope>NUCLEOTIDE SEQUENCE [LARGE SCALE GENOMIC DNA]</scope>
    <source>
        <strain evidence="11 12">BuCicurvipes</strain>
    </source>
</reference>
<comment type="catalytic activity">
    <reaction evidence="7 8">
        <text>tRNA(Tyr) + L-tyrosine + ATP = L-tyrosyl-tRNA(Tyr) + AMP + diphosphate + H(+)</text>
        <dbReference type="Rhea" id="RHEA:10220"/>
        <dbReference type="Rhea" id="RHEA-COMP:9706"/>
        <dbReference type="Rhea" id="RHEA-COMP:9707"/>
        <dbReference type="ChEBI" id="CHEBI:15378"/>
        <dbReference type="ChEBI" id="CHEBI:30616"/>
        <dbReference type="ChEBI" id="CHEBI:33019"/>
        <dbReference type="ChEBI" id="CHEBI:58315"/>
        <dbReference type="ChEBI" id="CHEBI:78442"/>
        <dbReference type="ChEBI" id="CHEBI:78536"/>
        <dbReference type="ChEBI" id="CHEBI:456215"/>
        <dbReference type="EC" id="6.1.1.1"/>
    </reaction>
</comment>
<dbReference type="GO" id="GO:0006437">
    <property type="term" value="P:tyrosyl-tRNA aminoacylation"/>
    <property type="evidence" value="ECO:0007669"/>
    <property type="project" value="UniProtKB-UniRule"/>
</dbReference>
<dbReference type="GO" id="GO:0003723">
    <property type="term" value="F:RNA binding"/>
    <property type="evidence" value="ECO:0007669"/>
    <property type="project" value="UniProtKB-KW"/>
</dbReference>
<keyword evidence="4 9" id="KW-0694">RNA-binding</keyword>
<feature type="binding site" evidence="8">
    <location>
        <position position="177"/>
    </location>
    <ligand>
        <name>L-tyrosine</name>
        <dbReference type="ChEBI" id="CHEBI:58315"/>
    </ligand>
</feature>
<dbReference type="GO" id="GO:0005524">
    <property type="term" value="F:ATP binding"/>
    <property type="evidence" value="ECO:0007669"/>
    <property type="project" value="UniProtKB-UniRule"/>
</dbReference>
<keyword evidence="8" id="KW-0963">Cytoplasm</keyword>
<dbReference type="GO" id="GO:0004831">
    <property type="term" value="F:tyrosine-tRNA ligase activity"/>
    <property type="evidence" value="ECO:0007669"/>
    <property type="project" value="UniProtKB-UniRule"/>
</dbReference>
<keyword evidence="5 8" id="KW-0648">Protein biosynthesis</keyword>
<evidence type="ECO:0000256" key="4">
    <source>
        <dbReference type="ARBA" id="ARBA00022884"/>
    </source>
</evidence>
<dbReference type="OrthoDB" id="9804243at2"/>
<evidence type="ECO:0000256" key="5">
    <source>
        <dbReference type="ARBA" id="ARBA00022917"/>
    </source>
</evidence>
<proteinExistence type="inferred from homology"/>
<dbReference type="SUPFAM" id="SSF55174">
    <property type="entry name" value="Alpha-L RNA-binding motif"/>
    <property type="match status" value="1"/>
</dbReference>
<dbReference type="PRINTS" id="PR01040">
    <property type="entry name" value="TRNASYNTHTYR"/>
</dbReference>
<evidence type="ECO:0000313" key="12">
    <source>
        <dbReference type="Proteomes" id="UP000294344"/>
    </source>
</evidence>
<evidence type="ECO:0000256" key="3">
    <source>
        <dbReference type="ARBA" id="ARBA00022840"/>
    </source>
</evidence>
<evidence type="ECO:0000256" key="1">
    <source>
        <dbReference type="ARBA" id="ARBA00022598"/>
    </source>
</evidence>
<dbReference type="Proteomes" id="UP000294344">
    <property type="component" value="Chromosome"/>
</dbReference>
<dbReference type="InterPro" id="IPR024107">
    <property type="entry name" value="Tyr-tRNA-ligase_bac_1"/>
</dbReference>
<dbReference type="InterPro" id="IPR002305">
    <property type="entry name" value="aa-tRNA-synth_Ic"/>
</dbReference>
<feature type="short sequence motif" description="'KMSKS' region" evidence="8">
    <location>
        <begin position="237"/>
        <end position="241"/>
    </location>
</feature>
<dbReference type="PROSITE" id="PS50889">
    <property type="entry name" value="S4"/>
    <property type="match status" value="1"/>
</dbReference>
<dbReference type="Pfam" id="PF22421">
    <property type="entry name" value="SYY_C-terminal"/>
    <property type="match status" value="1"/>
</dbReference>
<sequence length="429" mass="49818">MVNKINIMDFLEKKNFFSQIFNKLDLYKYIQNNRIFLYCGFDPTNSSLHIGHLLPILCLKYFQNFGHTPIILIGGATSIVGDPSFKERERKKNSLDFLKFNQICLEKQLLFFFDDSNHIKNKALILNNYSWFQDISILSFLRKIGIHFSINYMIHKKSVKKRLLKEKTGMSFTEFSYSLMQAYDFSILYKRYGVKLQIGGSDQWGNILSGIHLIKKLYNDEVFGATNSLLTDTSGKKFGKTEKGTTIWLDPKRTSPYKFYQFWINISDQDINNFITLFTPIDINMIDIKFCDTNYKTNIINKKIFLADFLTHFVHGQHALTSVKRIINFLFKGGPIQNIKEEDFIQLLQDGIPSIVCKNFLDLPHLLVLSSLSVSLNQARNMIVSGAICINGAVQNQKNYFFSSSDLLHNKYTLLCRGKKNYVLVFWKI</sequence>
<comment type="similarity">
    <text evidence="8">Belongs to the class-I aminoacyl-tRNA synthetase family. TyrS type 1 subfamily.</text>
</comment>
<dbReference type="AlphaFoldDB" id="A0A451D6F2"/>
<dbReference type="InterPro" id="IPR002307">
    <property type="entry name" value="Tyr-tRNA-ligase"/>
</dbReference>
<dbReference type="Gene3D" id="3.10.290.10">
    <property type="entry name" value="RNA-binding S4 domain"/>
    <property type="match status" value="1"/>
</dbReference>
<dbReference type="InterPro" id="IPR036986">
    <property type="entry name" value="S4_RNA-bd_sf"/>
</dbReference>
<comment type="subcellular location">
    <subcellularLocation>
        <location evidence="8">Cytoplasm</location>
    </subcellularLocation>
</comment>